<dbReference type="InterPro" id="IPR051203">
    <property type="entry name" value="Polysaccharide_Synthase-Rel"/>
</dbReference>
<dbReference type="Pfam" id="PF13727">
    <property type="entry name" value="CoA_binding_3"/>
    <property type="match status" value="1"/>
</dbReference>
<dbReference type="EMBL" id="DQAY01000035">
    <property type="protein sequence ID" value="HCO22491.1"/>
    <property type="molecule type" value="Genomic_DNA"/>
</dbReference>
<keyword evidence="2" id="KW-0812">Transmembrane</keyword>
<evidence type="ECO:0000256" key="1">
    <source>
        <dbReference type="ARBA" id="ARBA00007430"/>
    </source>
</evidence>
<comment type="caution">
    <text evidence="4">The sequence shown here is derived from an EMBL/GenBank/DDBJ whole genome shotgun (WGS) entry which is preliminary data.</text>
</comment>
<proteinExistence type="inferred from homology"/>
<evidence type="ECO:0000259" key="3">
    <source>
        <dbReference type="Pfam" id="PF02719"/>
    </source>
</evidence>
<evidence type="ECO:0000256" key="2">
    <source>
        <dbReference type="SAM" id="Phobius"/>
    </source>
</evidence>
<feature type="transmembrane region" description="Helical" evidence="2">
    <location>
        <begin position="65"/>
        <end position="85"/>
    </location>
</feature>
<reference evidence="4 5" key="1">
    <citation type="journal article" date="2018" name="Nat. Biotechnol.">
        <title>A standardized bacterial taxonomy based on genome phylogeny substantially revises the tree of life.</title>
        <authorList>
            <person name="Parks D.H."/>
            <person name="Chuvochina M."/>
            <person name="Waite D.W."/>
            <person name="Rinke C."/>
            <person name="Skarshewski A."/>
            <person name="Chaumeil P.A."/>
            <person name="Hugenholtz P."/>
        </authorList>
    </citation>
    <scope>NUCLEOTIDE SEQUENCE [LARGE SCALE GENOMIC DNA]</scope>
    <source>
        <strain evidence="4">UBA9375</strain>
    </source>
</reference>
<accession>A0A3D3R0W8</accession>
<dbReference type="AlphaFoldDB" id="A0A3D3R0W8"/>
<keyword evidence="2" id="KW-1133">Transmembrane helix</keyword>
<dbReference type="PANTHER" id="PTHR43318:SF1">
    <property type="entry name" value="POLYSACCHARIDE BIOSYNTHESIS PROTEIN EPSC-RELATED"/>
    <property type="match status" value="1"/>
</dbReference>
<comment type="similarity">
    <text evidence="1">Belongs to the polysaccharide synthase family.</text>
</comment>
<protein>
    <recommendedName>
        <fullName evidence="3">Polysaccharide biosynthesis protein CapD-like domain-containing protein</fullName>
    </recommendedName>
</protein>
<dbReference type="CDD" id="cd05237">
    <property type="entry name" value="UDP_invert_4-6DH_SDR_e"/>
    <property type="match status" value="1"/>
</dbReference>
<gene>
    <name evidence="4" type="ORF">DIT97_05285</name>
</gene>
<evidence type="ECO:0000313" key="5">
    <source>
        <dbReference type="Proteomes" id="UP000263642"/>
    </source>
</evidence>
<name>A0A3D3R0W8_9PLAN</name>
<dbReference type="InterPro" id="IPR003869">
    <property type="entry name" value="Polysac_CapD-like"/>
</dbReference>
<dbReference type="Proteomes" id="UP000263642">
    <property type="component" value="Unassembled WGS sequence"/>
</dbReference>
<feature type="domain" description="Polysaccharide biosynthesis protein CapD-like" evidence="3">
    <location>
        <begin position="346"/>
        <end position="629"/>
    </location>
</feature>
<feature type="transmembrane region" description="Helical" evidence="2">
    <location>
        <begin position="15"/>
        <end position="34"/>
    </location>
</feature>
<sequence length="683" mass="76781">MLTKNGENCYDPTPYVIKLTQVVFLCILFLAVFMRSQKGILWGLTLNSIPKLKWLRNYSVTRRQLFWMVVFLPIFCAIYYLAFWLRFEGSLNTDGVLGENGFRMFRSTVLWAVGLKTFTFWSTGVYKIRSRYITTRDVFNLARAATISSAALVIVDYLVFPQFMLPRSVFLIDWGSTILVVCGFCAVIRMVQDSGRILRQQENCKPTFIIGANESGAALLRMIERNKNSCLRVVGFLDDHASRIGTRINNVPVLGSLQEMCALAEKYEVSEILLPADEFPGKTIRSLVEAGNSAEIKVQVLPSYQQLLSGKVEMKPRPVCIEDLLGREPVELDMPSIRNWMDDRVLMVTGSAGSIGSEICRQLLQFSPRKLILVDRSENSQFYLERELHKLGYAGRFDVVIADINDSRRIRSVMQEFQPDILFHAAAYKHVPLMESNPGEAVKNIALATKHLADLAEEFEVDSFVMISSDKAVNPTNVMGANKRIAELYVQSLAARSKCHFVTVRFGNVLGSAGSVVPIFTQQIQNGGPITVTDERMQRFFMTIPEASQLVIQAGAMGRGGEIFVLDMGEPVRITDLAADLVHLSGLKLGEDIEIEFTGLRPGEKLYEELHVDGEKHLPTCHPKIMVAEKVSFSEQFILEAYERLSRLTEQPSPLILAEIQRILPEFQPSSLKPVPDTLKRAA</sequence>
<dbReference type="PANTHER" id="PTHR43318">
    <property type="entry name" value="UDP-N-ACETYLGLUCOSAMINE 4,6-DEHYDRATASE"/>
    <property type="match status" value="1"/>
</dbReference>
<feature type="transmembrane region" description="Helical" evidence="2">
    <location>
        <begin position="138"/>
        <end position="159"/>
    </location>
</feature>
<dbReference type="Pfam" id="PF02719">
    <property type="entry name" value="Polysacc_synt_2"/>
    <property type="match status" value="1"/>
</dbReference>
<keyword evidence="2" id="KW-0472">Membrane</keyword>
<dbReference type="Gene3D" id="3.40.50.720">
    <property type="entry name" value="NAD(P)-binding Rossmann-like Domain"/>
    <property type="match status" value="2"/>
</dbReference>
<dbReference type="SUPFAM" id="SSF51735">
    <property type="entry name" value="NAD(P)-binding Rossmann-fold domains"/>
    <property type="match status" value="2"/>
</dbReference>
<evidence type="ECO:0000313" key="4">
    <source>
        <dbReference type="EMBL" id="HCO22491.1"/>
    </source>
</evidence>
<organism evidence="4 5">
    <name type="scientific">Gimesia maris</name>
    <dbReference type="NCBI Taxonomy" id="122"/>
    <lineage>
        <taxon>Bacteria</taxon>
        <taxon>Pseudomonadati</taxon>
        <taxon>Planctomycetota</taxon>
        <taxon>Planctomycetia</taxon>
        <taxon>Planctomycetales</taxon>
        <taxon>Planctomycetaceae</taxon>
        <taxon>Gimesia</taxon>
    </lineage>
</organism>
<dbReference type="InterPro" id="IPR036291">
    <property type="entry name" value="NAD(P)-bd_dom_sf"/>
</dbReference>
<feature type="transmembrane region" description="Helical" evidence="2">
    <location>
        <begin position="105"/>
        <end position="126"/>
    </location>
</feature>